<dbReference type="InterPro" id="IPR008271">
    <property type="entry name" value="Ser/Thr_kinase_AS"/>
</dbReference>
<evidence type="ECO:0000259" key="6">
    <source>
        <dbReference type="PROSITE" id="PS50011"/>
    </source>
</evidence>
<dbReference type="EMBL" id="CALNXK010000065">
    <property type="protein sequence ID" value="CAH3140661.1"/>
    <property type="molecule type" value="Genomic_DNA"/>
</dbReference>
<sequence length="1070" mass="122030">MGTDHDDVRLLLSQELKDIRSKIVEGKLVLFVGEQASILVTPVQLRPSLDDWWHLVNHPESGVKELLNAEEKYLENLQQAPSRIHNALRNVGNFPFIITTNMDELLERFLWKTGNGGEKIRLDQISCLAQSWPDLRRHLVVKCFGDGGFNVRTLPNSKRYFEEFCGTLESPEVEFFRQVFNDRSVLFLGCDPNREEYKKIFQKFAVNAKMKHYNFETSGESDLEKDGNLLTLKANIHPWEFVQFLSTGTIQKDIQPGKVYERSYLRIQREEYLQQQLALEKMASEIVFHTISITNALSPDEFFEQVSRPTIQSIFKEDPFGVYSEEKVQRTMDAMKGRRDNLIQLIDGSREISITALFFYHGVKKEIELWKEVEKLPSSSDDQKKKLLQKCKISISKYAKAILRCKSLLRSNSSLEIRIVGDQGAYNVQEVEKETFALIRLKGGQDEAVCYAETATSPDVRKFANHLININGDVVLNKRKVYERSRANAWNNEDSILKLATAIMRESSEMKERFGIDAIDVDDLKALETLTRISQKVRSQLDPGYLEPLGEGSFGQVYRAKKNGRQVAVKILKEVDKDKVKYFEREVDTLREAKHPKIVEVIECITIQNQLAIVMEFMAGGNLKVFLGKGKRGQGKEFTLRFIEDIGSAVEHLHSRGITHRDIKPENIFLSEDHNLLKLGDFGLARATEGTRQTKTLIGSYRYMAPEVMIPGGHYSKKADVYSFGLCLIEVLSGKIVFADILEDKTVYDKKKTGENPVIPKINLEEFGEELAAKLRTIVEECLKPESHRPEMKLVLSILKGEVTSNRNKVELYCVGTGTGTTAILHGKPSSSVIISQDGKPLLMADVGAGVLKPCREKLVAAENKFPRNVFISHNHMDHSGELPVLFAVESKRRYEACEPRLKVLCGPEVEHKLKVHRLDEMLTMYRPEQVADWVVCKQDGDPTYLDEDRDFFITVYRTLHGEVCYGFLLYFKKKPILGYCVDSGFQEDVYKFFFQASTVVVDARKEGSQEHASFTEVAEYVKKKQFGNKSVYITGYGIDSEYPDEGVPGVQQLRADQYVTLWDEHTDGL</sequence>
<accession>A0ABN8PF07</accession>
<dbReference type="InterPro" id="IPR011009">
    <property type="entry name" value="Kinase-like_dom_sf"/>
</dbReference>
<keyword evidence="8" id="KW-1185">Reference proteome</keyword>
<keyword evidence="4 5" id="KW-0067">ATP-binding</keyword>
<proteinExistence type="predicted"/>
<dbReference type="SUPFAM" id="SSF56281">
    <property type="entry name" value="Metallo-hydrolase/oxidoreductase"/>
    <property type="match status" value="1"/>
</dbReference>
<feature type="binding site" evidence="5">
    <location>
        <position position="570"/>
    </location>
    <ligand>
        <name>ATP</name>
        <dbReference type="ChEBI" id="CHEBI:30616"/>
    </ligand>
</feature>
<dbReference type="InterPro" id="IPR036866">
    <property type="entry name" value="RibonucZ/Hydroxyglut_hydro"/>
</dbReference>
<evidence type="ECO:0000256" key="4">
    <source>
        <dbReference type="ARBA" id="ARBA00022840"/>
    </source>
</evidence>
<dbReference type="InterPro" id="IPR000719">
    <property type="entry name" value="Prot_kinase_dom"/>
</dbReference>
<dbReference type="SUPFAM" id="SSF56112">
    <property type="entry name" value="Protein kinase-like (PK-like)"/>
    <property type="match status" value="1"/>
</dbReference>
<organism evidence="7 8">
    <name type="scientific">Porites lobata</name>
    <dbReference type="NCBI Taxonomy" id="104759"/>
    <lineage>
        <taxon>Eukaryota</taxon>
        <taxon>Metazoa</taxon>
        <taxon>Cnidaria</taxon>
        <taxon>Anthozoa</taxon>
        <taxon>Hexacorallia</taxon>
        <taxon>Scleractinia</taxon>
        <taxon>Fungiina</taxon>
        <taxon>Poritidae</taxon>
        <taxon>Porites</taxon>
    </lineage>
</organism>
<keyword evidence="2 5" id="KW-0547">Nucleotide-binding</keyword>
<feature type="domain" description="Protein kinase" evidence="6">
    <location>
        <begin position="543"/>
        <end position="803"/>
    </location>
</feature>
<dbReference type="Pfam" id="PF13289">
    <property type="entry name" value="SIR2_2"/>
    <property type="match status" value="1"/>
</dbReference>
<gene>
    <name evidence="7" type="ORF">PLOB_00041405</name>
</gene>
<protein>
    <recommendedName>
        <fullName evidence="6">Protein kinase domain-containing protein</fullName>
    </recommendedName>
</protein>
<dbReference type="InterPro" id="IPR051681">
    <property type="entry name" value="Ser/Thr_Kinases-Pseudokinases"/>
</dbReference>
<keyword evidence="3" id="KW-0418">Kinase</keyword>
<evidence type="ECO:0000313" key="7">
    <source>
        <dbReference type="EMBL" id="CAH3140661.1"/>
    </source>
</evidence>
<dbReference type="SMART" id="SM00220">
    <property type="entry name" value="S_TKc"/>
    <property type="match status" value="1"/>
</dbReference>
<dbReference type="PROSITE" id="PS00107">
    <property type="entry name" value="PROTEIN_KINASE_ATP"/>
    <property type="match status" value="1"/>
</dbReference>
<comment type="caution">
    <text evidence="7">The sequence shown here is derived from an EMBL/GenBank/DDBJ whole genome shotgun (WGS) entry which is preliminary data.</text>
</comment>
<dbReference type="Gene3D" id="1.10.510.10">
    <property type="entry name" value="Transferase(Phosphotransferase) domain 1"/>
    <property type="match status" value="1"/>
</dbReference>
<dbReference type="Pfam" id="PF00069">
    <property type="entry name" value="Pkinase"/>
    <property type="match status" value="1"/>
</dbReference>
<dbReference type="Gene3D" id="3.60.15.10">
    <property type="entry name" value="Ribonuclease Z/Hydroxyacylglutathione hydrolase-like"/>
    <property type="match status" value="1"/>
</dbReference>
<evidence type="ECO:0000313" key="8">
    <source>
        <dbReference type="Proteomes" id="UP001159405"/>
    </source>
</evidence>
<dbReference type="Pfam" id="PF23023">
    <property type="entry name" value="Anti-Pycsar_Apyc1"/>
    <property type="match status" value="1"/>
</dbReference>
<evidence type="ECO:0000256" key="1">
    <source>
        <dbReference type="ARBA" id="ARBA00022679"/>
    </source>
</evidence>
<dbReference type="InterPro" id="IPR017441">
    <property type="entry name" value="Protein_kinase_ATP_BS"/>
</dbReference>
<evidence type="ECO:0000256" key="5">
    <source>
        <dbReference type="PROSITE-ProRule" id="PRU10141"/>
    </source>
</evidence>
<dbReference type="PANTHER" id="PTHR44329">
    <property type="entry name" value="SERINE/THREONINE-PROTEIN KINASE TNNI3K-RELATED"/>
    <property type="match status" value="1"/>
</dbReference>
<reference evidence="7 8" key="1">
    <citation type="submission" date="2022-05" db="EMBL/GenBank/DDBJ databases">
        <authorList>
            <consortium name="Genoscope - CEA"/>
            <person name="William W."/>
        </authorList>
    </citation>
    <scope>NUCLEOTIDE SEQUENCE [LARGE SCALE GENOMIC DNA]</scope>
</reference>
<dbReference type="PANTHER" id="PTHR44329:SF288">
    <property type="entry name" value="MITOGEN-ACTIVATED PROTEIN KINASE KINASE KINASE 20"/>
    <property type="match status" value="1"/>
</dbReference>
<dbReference type="Proteomes" id="UP001159405">
    <property type="component" value="Unassembled WGS sequence"/>
</dbReference>
<evidence type="ECO:0000256" key="3">
    <source>
        <dbReference type="ARBA" id="ARBA00022777"/>
    </source>
</evidence>
<dbReference type="PROSITE" id="PS00108">
    <property type="entry name" value="PROTEIN_KINASE_ST"/>
    <property type="match status" value="1"/>
</dbReference>
<keyword evidence="1" id="KW-0808">Transferase</keyword>
<name>A0ABN8PF07_9CNID</name>
<dbReference type="PROSITE" id="PS50011">
    <property type="entry name" value="PROTEIN_KINASE_DOM"/>
    <property type="match status" value="1"/>
</dbReference>
<evidence type="ECO:0000256" key="2">
    <source>
        <dbReference type="ARBA" id="ARBA00022741"/>
    </source>
</evidence>